<protein>
    <submittedName>
        <fullName evidence="7">LAMI_0B09032g1_1</fullName>
    </submittedName>
</protein>
<evidence type="ECO:0000256" key="1">
    <source>
        <dbReference type="ARBA" id="ARBA00001974"/>
    </source>
</evidence>
<dbReference type="EMBL" id="LT598464">
    <property type="protein sequence ID" value="SCU82124.1"/>
    <property type="molecule type" value="Genomic_DNA"/>
</dbReference>
<evidence type="ECO:0000256" key="5">
    <source>
        <dbReference type="ARBA" id="ARBA00023002"/>
    </source>
</evidence>
<evidence type="ECO:0000256" key="4">
    <source>
        <dbReference type="ARBA" id="ARBA00022827"/>
    </source>
</evidence>
<gene>
    <name evidence="7" type="ORF">LAMI_0B09032G</name>
</gene>
<evidence type="ECO:0000256" key="3">
    <source>
        <dbReference type="ARBA" id="ARBA00022630"/>
    </source>
</evidence>
<dbReference type="Pfam" id="PF01266">
    <property type="entry name" value="DAO"/>
    <property type="match status" value="1"/>
</dbReference>
<keyword evidence="3" id="KW-0285">Flavoprotein</keyword>
<comment type="similarity">
    <text evidence="2">Belongs to the MSOX/MTOX family.</text>
</comment>
<dbReference type="InterPro" id="IPR036188">
    <property type="entry name" value="FAD/NAD-bd_sf"/>
</dbReference>
<dbReference type="GO" id="GO:0008115">
    <property type="term" value="F:sarcosine oxidase activity"/>
    <property type="evidence" value="ECO:0007669"/>
    <property type="project" value="TreeGrafter"/>
</dbReference>
<dbReference type="SUPFAM" id="SSF51905">
    <property type="entry name" value="FAD/NAD(P)-binding domain"/>
    <property type="match status" value="1"/>
</dbReference>
<keyword evidence="8" id="KW-1185">Reference proteome</keyword>
<evidence type="ECO:0000256" key="2">
    <source>
        <dbReference type="ARBA" id="ARBA00010989"/>
    </source>
</evidence>
<sequence>MQLQENEPIIIVGAGVSGLSTAYALLQRGFTNVHIFDKRDYLSKGYDYFQGCDSASSDMNKIFRAAYGEETHYQQMSLESRKTFLKWNEMIKESDFEGGEPIYLNSGNIHLTSRSTLPIFEQLTLQNMSDSDAICVSDVDAVQKAQKVGFPASAIDPFDMKPRGKNLQGVLDTIGGMIISDKCCRWVLHLCLSNFPGAFHIHFGPGPGEIDRLLVERSSDTNEKKCVGIKTKDDQEHFARLVVTACGPWTAAVVPEAAERVEATAGTVALMRITNPKIAEKYSEKNFPTWTYDVRDKGIGGLYGFPVRNGYMKIGYRGLKWTNPMGSINSSVKTAFSEVSETNVPLFGLKLIKQFISDNIPEVKRIDKTRLCWYSDSEDNDFLISYSPHYAEKSLFTIAGDSGHLFMMFGSIGEVIADLIVDASPDLFLKDLFSWGRKRDPLNHINRGLDDPRALCNQLMATESDWVIKESPKL</sequence>
<name>A0A1G4IYL2_9SACH</name>
<comment type="cofactor">
    <cofactor evidence="1">
        <name>FAD</name>
        <dbReference type="ChEBI" id="CHEBI:57692"/>
    </cofactor>
</comment>
<evidence type="ECO:0000259" key="6">
    <source>
        <dbReference type="Pfam" id="PF01266"/>
    </source>
</evidence>
<dbReference type="Gene3D" id="3.30.9.10">
    <property type="entry name" value="D-Amino Acid Oxidase, subunit A, domain 2"/>
    <property type="match status" value="1"/>
</dbReference>
<dbReference type="InterPro" id="IPR045170">
    <property type="entry name" value="MTOX"/>
</dbReference>
<feature type="domain" description="FAD dependent oxidoreductase" evidence="6">
    <location>
        <begin position="9"/>
        <end position="419"/>
    </location>
</feature>
<keyword evidence="4" id="KW-0274">FAD</keyword>
<keyword evidence="5" id="KW-0560">Oxidoreductase</keyword>
<dbReference type="STRING" id="1230905.A0A1G4IYL2"/>
<dbReference type="OrthoDB" id="2219495at2759"/>
<dbReference type="InterPro" id="IPR006076">
    <property type="entry name" value="FAD-dep_OxRdtase"/>
</dbReference>
<dbReference type="PANTHER" id="PTHR10961:SF15">
    <property type="entry name" value="FAD DEPENDENT OXIDOREDUCTASE DOMAIN-CONTAINING PROTEIN"/>
    <property type="match status" value="1"/>
</dbReference>
<dbReference type="AlphaFoldDB" id="A0A1G4IYL2"/>
<evidence type="ECO:0000313" key="8">
    <source>
        <dbReference type="Proteomes" id="UP000191024"/>
    </source>
</evidence>
<proteinExistence type="inferred from homology"/>
<dbReference type="PRINTS" id="PR00420">
    <property type="entry name" value="RNGMNOXGNASE"/>
</dbReference>
<dbReference type="GO" id="GO:0050660">
    <property type="term" value="F:flavin adenine dinucleotide binding"/>
    <property type="evidence" value="ECO:0007669"/>
    <property type="project" value="InterPro"/>
</dbReference>
<reference evidence="7 8" key="1">
    <citation type="submission" date="2016-03" db="EMBL/GenBank/DDBJ databases">
        <authorList>
            <person name="Devillers H."/>
        </authorList>
    </citation>
    <scope>NUCLEOTIDE SEQUENCE [LARGE SCALE GENOMIC DNA]</scope>
    <source>
        <strain evidence="7">CBS 11717</strain>
    </source>
</reference>
<evidence type="ECO:0000313" key="7">
    <source>
        <dbReference type="EMBL" id="SCU82124.1"/>
    </source>
</evidence>
<organism evidence="7 8">
    <name type="scientific">Lachancea mirantina</name>
    <dbReference type="NCBI Taxonomy" id="1230905"/>
    <lineage>
        <taxon>Eukaryota</taxon>
        <taxon>Fungi</taxon>
        <taxon>Dikarya</taxon>
        <taxon>Ascomycota</taxon>
        <taxon>Saccharomycotina</taxon>
        <taxon>Saccharomycetes</taxon>
        <taxon>Saccharomycetales</taxon>
        <taxon>Saccharomycetaceae</taxon>
        <taxon>Lachancea</taxon>
    </lineage>
</organism>
<dbReference type="Proteomes" id="UP000191024">
    <property type="component" value="Chromosome B"/>
</dbReference>
<accession>A0A1G4IYL2</accession>
<dbReference type="PANTHER" id="PTHR10961">
    <property type="entry name" value="PEROXISOMAL SARCOSINE OXIDASE"/>
    <property type="match status" value="1"/>
</dbReference>
<dbReference type="Gene3D" id="3.50.50.60">
    <property type="entry name" value="FAD/NAD(P)-binding domain"/>
    <property type="match status" value="1"/>
</dbReference>